<dbReference type="EMBL" id="FNVD01000033">
    <property type="protein sequence ID" value="SEG33215.1"/>
    <property type="molecule type" value="Genomic_DNA"/>
</dbReference>
<evidence type="ECO:0000313" key="7">
    <source>
        <dbReference type="Proteomes" id="UP000236742"/>
    </source>
</evidence>
<protein>
    <submittedName>
        <fullName evidence="6">Site-specific recombinase XerD</fullName>
    </submittedName>
</protein>
<dbReference type="PROSITE" id="PS51898">
    <property type="entry name" value="TYR_RECOMBINASE"/>
    <property type="match status" value="1"/>
</dbReference>
<dbReference type="PANTHER" id="PTHR30629:SF2">
    <property type="entry name" value="PROPHAGE INTEGRASE INTS-RELATED"/>
    <property type="match status" value="1"/>
</dbReference>
<dbReference type="InterPro" id="IPR053876">
    <property type="entry name" value="Phage_int_M"/>
</dbReference>
<proteinExistence type="inferred from homology"/>
<keyword evidence="3" id="KW-0238">DNA-binding</keyword>
<dbReference type="GO" id="GO:0015074">
    <property type="term" value="P:DNA integration"/>
    <property type="evidence" value="ECO:0007669"/>
    <property type="project" value="UniProtKB-KW"/>
</dbReference>
<sequence length="399" mass="45843">MQLTEACLKGLEPKPRRYRVKDDKITGFGVRVYPNGTKVFRFETQLGRKQISIRIGEWPAWSVTAARERARELRRMIDLGIDPTEERKRKAGATVAELIARYEEEHLPHLARRSASDQKSMLHRYVMPHWGNRPVGEIEPRDVNQLLTMIAEGTVDPKRKDRPKPVRANRTGEVLRKMFNLAIEWGMRKDNPASSFRRRLEHERERFLTRKELERLAAALEADPDDRTVGIIRMCMLTGARLGEVRCARFEHFNLEHMTWTKPASMTKQRKIHRLPISEEVAAIVRQRRLVVPEGCPWLFPGEVEGQPVQEIRRGWHRIRAAAGLQDVRIHDLRHTFASLLVSRGASLEMVAKLLGHAQVQTTQRYAHLADAPLRGGVDAVAEMLRPRPKVVGDRQAGP</sequence>
<organism evidence="6 7">
    <name type="scientific">Jhaorihella thermophila</name>
    <dbReference type="NCBI Taxonomy" id="488547"/>
    <lineage>
        <taxon>Bacteria</taxon>
        <taxon>Pseudomonadati</taxon>
        <taxon>Pseudomonadota</taxon>
        <taxon>Alphaproteobacteria</taxon>
        <taxon>Rhodobacterales</taxon>
        <taxon>Paracoccaceae</taxon>
        <taxon>Jhaorihella</taxon>
    </lineage>
</organism>
<dbReference type="InterPro" id="IPR010998">
    <property type="entry name" value="Integrase_recombinase_N"/>
</dbReference>
<dbReference type="InterPro" id="IPR002104">
    <property type="entry name" value="Integrase_catalytic"/>
</dbReference>
<feature type="domain" description="Tyr recombinase" evidence="5">
    <location>
        <begin position="203"/>
        <end position="379"/>
    </location>
</feature>
<name>A0A1H5ZBV2_9RHOB</name>
<dbReference type="PANTHER" id="PTHR30629">
    <property type="entry name" value="PROPHAGE INTEGRASE"/>
    <property type="match status" value="1"/>
</dbReference>
<gene>
    <name evidence="6" type="ORF">SAMN05421751_1334</name>
</gene>
<dbReference type="AlphaFoldDB" id="A0A1H5ZBV2"/>
<dbReference type="Pfam" id="PF13356">
    <property type="entry name" value="Arm-DNA-bind_3"/>
    <property type="match status" value="1"/>
</dbReference>
<dbReference type="GO" id="GO:0006310">
    <property type="term" value="P:DNA recombination"/>
    <property type="evidence" value="ECO:0007669"/>
    <property type="project" value="UniProtKB-KW"/>
</dbReference>
<dbReference type="CDD" id="cd00796">
    <property type="entry name" value="INT_Rci_Hp1_C"/>
    <property type="match status" value="1"/>
</dbReference>
<dbReference type="SUPFAM" id="SSF56349">
    <property type="entry name" value="DNA breaking-rejoining enzymes"/>
    <property type="match status" value="1"/>
</dbReference>
<dbReference type="InterPro" id="IPR025166">
    <property type="entry name" value="Integrase_DNA_bind_dom"/>
</dbReference>
<dbReference type="InterPro" id="IPR050808">
    <property type="entry name" value="Phage_Integrase"/>
</dbReference>
<dbReference type="InterPro" id="IPR011010">
    <property type="entry name" value="DNA_brk_join_enz"/>
</dbReference>
<dbReference type="Gene3D" id="1.10.150.130">
    <property type="match status" value="1"/>
</dbReference>
<evidence type="ECO:0000256" key="4">
    <source>
        <dbReference type="ARBA" id="ARBA00023172"/>
    </source>
</evidence>
<evidence type="ECO:0000256" key="1">
    <source>
        <dbReference type="ARBA" id="ARBA00008857"/>
    </source>
</evidence>
<evidence type="ECO:0000313" key="6">
    <source>
        <dbReference type="EMBL" id="SEG33215.1"/>
    </source>
</evidence>
<dbReference type="OrthoDB" id="6388170at2"/>
<dbReference type="Proteomes" id="UP000236742">
    <property type="component" value="Unassembled WGS sequence"/>
</dbReference>
<dbReference type="InterPro" id="IPR038488">
    <property type="entry name" value="Integrase_DNA-bd_sf"/>
</dbReference>
<keyword evidence="4" id="KW-0233">DNA recombination</keyword>
<evidence type="ECO:0000256" key="2">
    <source>
        <dbReference type="ARBA" id="ARBA00022908"/>
    </source>
</evidence>
<dbReference type="RefSeq" id="WP_104009385.1">
    <property type="nucleotide sequence ID" value="NZ_FNVD01000033.1"/>
</dbReference>
<evidence type="ECO:0000256" key="3">
    <source>
        <dbReference type="ARBA" id="ARBA00023125"/>
    </source>
</evidence>
<keyword evidence="2" id="KW-0229">DNA integration</keyword>
<dbReference type="Pfam" id="PF00589">
    <property type="entry name" value="Phage_integrase"/>
    <property type="match status" value="1"/>
</dbReference>
<keyword evidence="7" id="KW-1185">Reference proteome</keyword>
<dbReference type="GO" id="GO:0003677">
    <property type="term" value="F:DNA binding"/>
    <property type="evidence" value="ECO:0007669"/>
    <property type="project" value="UniProtKB-KW"/>
</dbReference>
<comment type="similarity">
    <text evidence="1">Belongs to the 'phage' integrase family.</text>
</comment>
<dbReference type="Gene3D" id="3.30.160.390">
    <property type="entry name" value="Integrase, DNA-binding domain"/>
    <property type="match status" value="1"/>
</dbReference>
<accession>A0A1H5ZBV2</accession>
<evidence type="ECO:0000259" key="5">
    <source>
        <dbReference type="PROSITE" id="PS51898"/>
    </source>
</evidence>
<dbReference type="Pfam" id="PF22022">
    <property type="entry name" value="Phage_int_M"/>
    <property type="match status" value="1"/>
</dbReference>
<reference evidence="6 7" key="1">
    <citation type="submission" date="2016-10" db="EMBL/GenBank/DDBJ databases">
        <authorList>
            <person name="de Groot N.N."/>
        </authorList>
    </citation>
    <scope>NUCLEOTIDE SEQUENCE [LARGE SCALE GENOMIC DNA]</scope>
    <source>
        <strain evidence="6 7">DSM 23413</strain>
    </source>
</reference>
<dbReference type="InterPro" id="IPR013762">
    <property type="entry name" value="Integrase-like_cat_sf"/>
</dbReference>
<dbReference type="Gene3D" id="1.10.443.10">
    <property type="entry name" value="Intergrase catalytic core"/>
    <property type="match status" value="1"/>
</dbReference>